<reference evidence="1" key="1">
    <citation type="submission" date="2022-10" db="EMBL/GenBank/DDBJ databases">
        <title>Culturing micro-colonial fungi from biological soil crusts in the Mojave desert and describing Neophaeococcomyces mojavensis, and introducing the new genera and species Taxawa tesnikishii.</title>
        <authorList>
            <person name="Kurbessoian T."/>
            <person name="Stajich J.E."/>
        </authorList>
    </citation>
    <scope>NUCLEOTIDE SEQUENCE</scope>
    <source>
        <strain evidence="1">JES_115</strain>
    </source>
</reference>
<comment type="caution">
    <text evidence="1">The sequence shown here is derived from an EMBL/GenBank/DDBJ whole genome shotgun (WGS) entry which is preliminary data.</text>
</comment>
<sequence length="416" mass="45445">MKLSISLAASALLSTAVARTSGPAGLVYTYDPADSHSHAASDPQSVTPETARLIFAQRAGLSHSYSLQDAGEREIQQINELGSPRQQLFGGEPEDEGRRIFVLVDGVQDMNGIAVLPHTASDFFKNPPKGVKSFKIPDAPSAECNKRLYDEFESQAGSLPWAQDWRREDIIIPIDRMMIVSLNKEPVSLSHIATPGRITLMHFDSLRSHQQMFKQYGANDAHYQDVLEHTRSYLTDVLAISQRVEIPITIALMPYGAKNNKCYGAPLTKSKRATPETPSPIAHPDTSPIDTSSLLRGILPACFPSQSACEATTRNCTGHGSCRLAHKDRDSNNKACYACSCTPTIRKDKDGKNVKTTRWGGPACQKKDVVMPFWLLAGFTVLFLFVVSWGIGLLYSMGEQELPSVIGAGVSGPRAK</sequence>
<name>A0ACC2ZM68_9PEZI</name>
<keyword evidence="2" id="KW-1185">Reference proteome</keyword>
<organism evidence="1 2">
    <name type="scientific">Coniosporium tulheliwenetii</name>
    <dbReference type="NCBI Taxonomy" id="3383036"/>
    <lineage>
        <taxon>Eukaryota</taxon>
        <taxon>Fungi</taxon>
        <taxon>Dikarya</taxon>
        <taxon>Ascomycota</taxon>
        <taxon>Pezizomycotina</taxon>
        <taxon>Dothideomycetes</taxon>
        <taxon>Dothideomycetes incertae sedis</taxon>
        <taxon>Coniosporium</taxon>
    </lineage>
</organism>
<proteinExistence type="predicted"/>
<accession>A0ACC2ZM68</accession>
<evidence type="ECO:0000313" key="1">
    <source>
        <dbReference type="EMBL" id="KAJ9648595.1"/>
    </source>
</evidence>
<dbReference type="EMBL" id="JAPDRP010000003">
    <property type="protein sequence ID" value="KAJ9648595.1"/>
    <property type="molecule type" value="Genomic_DNA"/>
</dbReference>
<evidence type="ECO:0000313" key="2">
    <source>
        <dbReference type="Proteomes" id="UP001172680"/>
    </source>
</evidence>
<dbReference type="Proteomes" id="UP001172680">
    <property type="component" value="Unassembled WGS sequence"/>
</dbReference>
<gene>
    <name evidence="1" type="ORF">H2199_001450</name>
</gene>
<protein>
    <submittedName>
        <fullName evidence="1">Uncharacterized protein</fullName>
    </submittedName>
</protein>